<evidence type="ECO:0000313" key="2">
    <source>
        <dbReference type="EMBL" id="REE96901.1"/>
    </source>
</evidence>
<gene>
    <name evidence="2" type="ORF">DFJ69_2354</name>
</gene>
<reference evidence="2 3" key="1">
    <citation type="submission" date="2018-08" db="EMBL/GenBank/DDBJ databases">
        <title>Sequencing the genomes of 1000 actinobacteria strains.</title>
        <authorList>
            <person name="Klenk H.-P."/>
        </authorList>
    </citation>
    <scope>NUCLEOTIDE SEQUENCE [LARGE SCALE GENOMIC DNA]</scope>
    <source>
        <strain evidence="2 3">DSM 43927</strain>
    </source>
</reference>
<evidence type="ECO:0000313" key="3">
    <source>
        <dbReference type="Proteomes" id="UP000256661"/>
    </source>
</evidence>
<dbReference type="RefSeq" id="WP_116022479.1">
    <property type="nucleotide sequence ID" value="NZ_QTTT01000001.1"/>
</dbReference>
<dbReference type="Proteomes" id="UP000256661">
    <property type="component" value="Unassembled WGS sequence"/>
</dbReference>
<protein>
    <submittedName>
        <fullName evidence="2">Uncharacterized protein</fullName>
    </submittedName>
</protein>
<keyword evidence="1" id="KW-0812">Transmembrane</keyword>
<dbReference type="AlphaFoldDB" id="A0A3D9SZ56"/>
<proteinExistence type="predicted"/>
<accession>A0A3D9SZ56</accession>
<name>A0A3D9SZ56_9ACTN</name>
<dbReference type="OrthoDB" id="5185175at2"/>
<dbReference type="EMBL" id="QTTT01000001">
    <property type="protein sequence ID" value="REE96901.1"/>
    <property type="molecule type" value="Genomic_DNA"/>
</dbReference>
<keyword evidence="3" id="KW-1185">Reference proteome</keyword>
<comment type="caution">
    <text evidence="2">The sequence shown here is derived from an EMBL/GenBank/DDBJ whole genome shotgun (WGS) entry which is preliminary data.</text>
</comment>
<keyword evidence="1" id="KW-1133">Transmembrane helix</keyword>
<sequence>MTETDLRTRLHELADSDTTAPRVDLALARRRGRRLRRRRALMVTAPATAIAVAASVLLSGGDGGSTPPPEALRPAASPLPNPLTRQVTFGWLPKYYKLTGRDLENGWTHFRAYGKAGDDGVAQLFVTLFPEGPAPSLGKMRGGVQAVPIPVEPVGGREAHWMQPPPPGAGSAPGEGRLRVRFRPRQWGEIEINDTGMSSEEITRTLRKAAAGVRLSEEPARFPVEISGFPSGLTVETARPGAAARPGSEGIARLVMEETALNFAQGLYITVTRAGAMDGKHSRKPNTTIDGHRAYHLAGTATTRPGHEAAEAAKLRDRGGPLRPEDVLVGTEYLCVYRVNGMDVCMSTSPPMTEVYDERGGRVVPQPNWASEILKPSGGLVGLYRRTKVLGTDSTKWSTTPFLR</sequence>
<feature type="transmembrane region" description="Helical" evidence="1">
    <location>
        <begin position="40"/>
        <end position="58"/>
    </location>
</feature>
<organism evidence="2 3">
    <name type="scientific">Thermomonospora umbrina</name>
    <dbReference type="NCBI Taxonomy" id="111806"/>
    <lineage>
        <taxon>Bacteria</taxon>
        <taxon>Bacillati</taxon>
        <taxon>Actinomycetota</taxon>
        <taxon>Actinomycetes</taxon>
        <taxon>Streptosporangiales</taxon>
        <taxon>Thermomonosporaceae</taxon>
        <taxon>Thermomonospora</taxon>
    </lineage>
</organism>
<keyword evidence="1" id="KW-0472">Membrane</keyword>
<evidence type="ECO:0000256" key="1">
    <source>
        <dbReference type="SAM" id="Phobius"/>
    </source>
</evidence>